<dbReference type="SUPFAM" id="SSF53850">
    <property type="entry name" value="Periplasmic binding protein-like II"/>
    <property type="match status" value="1"/>
</dbReference>
<feature type="domain" description="Ionotropic glutamate receptor C-terminal" evidence="6">
    <location>
        <begin position="55"/>
        <end position="278"/>
    </location>
</feature>
<dbReference type="SMART" id="SM00079">
    <property type="entry name" value="PBPe"/>
    <property type="match status" value="1"/>
</dbReference>
<dbReference type="Proteomes" id="UP000193228">
    <property type="component" value="Unassembled WGS sequence"/>
</dbReference>
<feature type="domain" description="Solute-binding protein family 3/N-terminal" evidence="5">
    <location>
        <begin position="55"/>
        <end position="278"/>
    </location>
</feature>
<dbReference type="Pfam" id="PF00497">
    <property type="entry name" value="SBP_bac_3"/>
    <property type="match status" value="1"/>
</dbReference>
<dbReference type="CDD" id="cd13690">
    <property type="entry name" value="PBP2_GluB"/>
    <property type="match status" value="1"/>
</dbReference>
<protein>
    <submittedName>
        <fullName evidence="7">Amino acid ABC transporter substrate-binding protein, PAAT family</fullName>
    </submittedName>
</protein>
<evidence type="ECO:0000313" key="8">
    <source>
        <dbReference type="Proteomes" id="UP000193228"/>
    </source>
</evidence>
<organism evidence="7 8">
    <name type="scientific">Paraburkholderia susongensis</name>
    <dbReference type="NCBI Taxonomy" id="1515439"/>
    <lineage>
        <taxon>Bacteria</taxon>
        <taxon>Pseudomonadati</taxon>
        <taxon>Pseudomonadota</taxon>
        <taxon>Betaproteobacteria</taxon>
        <taxon>Burkholderiales</taxon>
        <taxon>Burkholderiaceae</taxon>
        <taxon>Paraburkholderia</taxon>
    </lineage>
</organism>
<dbReference type="GO" id="GO:0006865">
    <property type="term" value="P:amino acid transport"/>
    <property type="evidence" value="ECO:0007669"/>
    <property type="project" value="TreeGrafter"/>
</dbReference>
<keyword evidence="8" id="KW-1185">Reference proteome</keyword>
<dbReference type="GO" id="GO:0015276">
    <property type="term" value="F:ligand-gated monoatomic ion channel activity"/>
    <property type="evidence" value="ECO:0007669"/>
    <property type="project" value="InterPro"/>
</dbReference>
<dbReference type="PANTHER" id="PTHR30085">
    <property type="entry name" value="AMINO ACID ABC TRANSPORTER PERMEASE"/>
    <property type="match status" value="1"/>
</dbReference>
<dbReference type="InterPro" id="IPR001638">
    <property type="entry name" value="Solute-binding_3/MltF_N"/>
</dbReference>
<dbReference type="GO" id="GO:0005576">
    <property type="term" value="C:extracellular region"/>
    <property type="evidence" value="ECO:0007669"/>
    <property type="project" value="TreeGrafter"/>
</dbReference>
<evidence type="ECO:0000313" key="7">
    <source>
        <dbReference type="EMBL" id="SMG56308.1"/>
    </source>
</evidence>
<dbReference type="PANTHER" id="PTHR30085:SF6">
    <property type="entry name" value="ABC TRANSPORTER GLUTAMINE-BINDING PROTEIN GLNH"/>
    <property type="match status" value="1"/>
</dbReference>
<proteinExistence type="inferred from homology"/>
<comment type="similarity">
    <text evidence="1">Belongs to the bacterial solute-binding protein 3 family.</text>
</comment>
<dbReference type="AlphaFoldDB" id="A0A1X7LR12"/>
<dbReference type="InterPro" id="IPR001320">
    <property type="entry name" value="Iontro_rcpt_C"/>
</dbReference>
<accession>A0A1X7LR12</accession>
<evidence type="ECO:0000256" key="2">
    <source>
        <dbReference type="ARBA" id="ARBA00022448"/>
    </source>
</evidence>
<evidence type="ECO:0000256" key="3">
    <source>
        <dbReference type="ARBA" id="ARBA00022729"/>
    </source>
</evidence>
<evidence type="ECO:0000259" key="5">
    <source>
        <dbReference type="SMART" id="SM00062"/>
    </source>
</evidence>
<dbReference type="GO" id="GO:0016020">
    <property type="term" value="C:membrane"/>
    <property type="evidence" value="ECO:0007669"/>
    <property type="project" value="InterPro"/>
</dbReference>
<evidence type="ECO:0000256" key="1">
    <source>
        <dbReference type="ARBA" id="ARBA00010333"/>
    </source>
</evidence>
<dbReference type="EMBL" id="FXAT01000008">
    <property type="protein sequence ID" value="SMG56308.1"/>
    <property type="molecule type" value="Genomic_DNA"/>
</dbReference>
<evidence type="ECO:0000259" key="6">
    <source>
        <dbReference type="SMART" id="SM00079"/>
    </source>
</evidence>
<evidence type="ECO:0000256" key="4">
    <source>
        <dbReference type="SAM" id="SignalP"/>
    </source>
</evidence>
<dbReference type="GO" id="GO:0030288">
    <property type="term" value="C:outer membrane-bounded periplasmic space"/>
    <property type="evidence" value="ECO:0007669"/>
    <property type="project" value="TreeGrafter"/>
</dbReference>
<feature type="chain" id="PRO_5013163444" evidence="4">
    <location>
        <begin position="39"/>
        <end position="290"/>
    </location>
</feature>
<reference evidence="8" key="1">
    <citation type="submission" date="2017-04" db="EMBL/GenBank/DDBJ databases">
        <authorList>
            <person name="Varghese N."/>
            <person name="Submissions S."/>
        </authorList>
    </citation>
    <scope>NUCLEOTIDE SEQUENCE [LARGE SCALE GENOMIC DNA]</scope>
    <source>
        <strain evidence="8">LMG 29540</strain>
    </source>
</reference>
<keyword evidence="3 4" id="KW-0732">Signal</keyword>
<gene>
    <name evidence="7" type="ORF">SAMN06265784_108140</name>
</gene>
<dbReference type="RefSeq" id="WP_085487325.1">
    <property type="nucleotide sequence ID" value="NZ_FXAT01000008.1"/>
</dbReference>
<dbReference type="Gene3D" id="3.40.190.10">
    <property type="entry name" value="Periplasmic binding protein-like II"/>
    <property type="match status" value="2"/>
</dbReference>
<name>A0A1X7LR12_9BURK</name>
<sequence>MRSKANLKANLKASLKSIAVVASCVAGTFLATALPAHAETFPADSTMAKIQKKGKLVVGTSLNTLMFSVRNPMTGQTEGFEGDLARLLAKKLTGSEDNVEWVKTTTENRLPFVQNGRVDVVISTLTINDARKKVIGFAGPYYIAGQDILTKRSDTSIHGVTDLNGKTACVLNGTTVEDNVKKFAPQAKFVTFNDTAACVEGVADGRFDAYVDDGATLAGESLRQPNKFRIVGKPFTQEPYGMGVAKDDAVFRQWIDAQLEQSIKDGTWNKLYAKNLEGTLGKPQVPAIER</sequence>
<dbReference type="InterPro" id="IPR051455">
    <property type="entry name" value="Bact_solute-bind_prot3"/>
</dbReference>
<keyword evidence="2" id="KW-0813">Transport</keyword>
<dbReference type="STRING" id="1515439.SAMN06265784_108140"/>
<dbReference type="OrthoDB" id="7241844at2"/>
<dbReference type="SMART" id="SM00062">
    <property type="entry name" value="PBPb"/>
    <property type="match status" value="1"/>
</dbReference>
<feature type="signal peptide" evidence="4">
    <location>
        <begin position="1"/>
        <end position="38"/>
    </location>
</feature>